<evidence type="ECO:0000256" key="1">
    <source>
        <dbReference type="SAM" id="MobiDB-lite"/>
    </source>
</evidence>
<reference evidence="2 3" key="1">
    <citation type="submission" date="2024-03" db="EMBL/GenBank/DDBJ databases">
        <title>Actinomycetospora sp. OC33-EN08, a novel actinomycete isolated from wild orchid (Aerides multiflora).</title>
        <authorList>
            <person name="Suriyachadkun C."/>
        </authorList>
    </citation>
    <scope>NUCLEOTIDE SEQUENCE [LARGE SCALE GENOMIC DNA]</scope>
    <source>
        <strain evidence="2 3">OC33-EN08</strain>
    </source>
</reference>
<comment type="caution">
    <text evidence="2">The sequence shown here is derived from an EMBL/GenBank/DDBJ whole genome shotgun (WGS) entry which is preliminary data.</text>
</comment>
<gene>
    <name evidence="2" type="ORF">WCD74_20190</name>
</gene>
<dbReference type="InterPro" id="IPR036390">
    <property type="entry name" value="WH_DNA-bd_sf"/>
</dbReference>
<protein>
    <submittedName>
        <fullName evidence="2">MarR family winged helix-turn-helix transcriptional regulator</fullName>
    </submittedName>
</protein>
<dbReference type="Proteomes" id="UP001385809">
    <property type="component" value="Unassembled WGS sequence"/>
</dbReference>
<feature type="compositionally biased region" description="Basic and acidic residues" evidence="1">
    <location>
        <begin position="181"/>
        <end position="200"/>
    </location>
</feature>
<dbReference type="RefSeq" id="WP_337696668.1">
    <property type="nucleotide sequence ID" value="NZ_JBBEGN010000010.1"/>
</dbReference>
<evidence type="ECO:0000313" key="2">
    <source>
        <dbReference type="EMBL" id="MEJ2870100.1"/>
    </source>
</evidence>
<accession>A0ABU8MS38</accession>
<dbReference type="EMBL" id="JBBEGN010000010">
    <property type="protein sequence ID" value="MEJ2870100.1"/>
    <property type="molecule type" value="Genomic_DNA"/>
</dbReference>
<sequence>MALPVPESAAGTREDILRMLTGAPEGLSDRELAEALAELHPGIDYKAVNHQCRKLVGVGAVERVGTRPVRTRLLPGGLPDDGSSVASVAERDVPPAPDRPIRDDAAPTDDPGVSLAPTTPGLPPVQAGVLAALADGAVDPAGLTDNEIAAALAPAHPDVDPKAFNYQCRKLVKAGLVERTARSKDAPIRTRITDAGREELAGLPEPEPATEPEPEPAAEPQPEPEPAPPAVGTGPSRRPRHRPKAPSDDVARIRRSERDGDDPDDPPLRFLPFSASATVVLRERLAQRAALRAVPEPPQEVVLPVRDVLQGWSRTQNVAAAVASWLERRGATVRRVSGQGPALDLVASLDGDDVHVEVTGWPPDGARTHPSTLAADWFRAAGSAAVQRRRAHPRSRIVVALPDTRRYRSLAADAGPVLADARAEVWFVDAAGRVQLS</sequence>
<dbReference type="SUPFAM" id="SSF46785">
    <property type="entry name" value="Winged helix' DNA-binding domain"/>
    <property type="match status" value="1"/>
</dbReference>
<name>A0ABU8MS38_9PSEU</name>
<organism evidence="2 3">
    <name type="scientific">Actinomycetospora aurantiaca</name>
    <dbReference type="NCBI Taxonomy" id="3129233"/>
    <lineage>
        <taxon>Bacteria</taxon>
        <taxon>Bacillati</taxon>
        <taxon>Actinomycetota</taxon>
        <taxon>Actinomycetes</taxon>
        <taxon>Pseudonocardiales</taxon>
        <taxon>Pseudonocardiaceae</taxon>
        <taxon>Actinomycetospora</taxon>
    </lineage>
</organism>
<feature type="region of interest" description="Disordered" evidence="1">
    <location>
        <begin position="72"/>
        <end position="121"/>
    </location>
</feature>
<feature type="compositionally biased region" description="Basic and acidic residues" evidence="1">
    <location>
        <begin position="245"/>
        <end position="258"/>
    </location>
</feature>
<feature type="region of interest" description="Disordered" evidence="1">
    <location>
        <begin position="181"/>
        <end position="270"/>
    </location>
</feature>
<feature type="compositionally biased region" description="Pro residues" evidence="1">
    <location>
        <begin position="217"/>
        <end position="229"/>
    </location>
</feature>
<proteinExistence type="predicted"/>
<feature type="compositionally biased region" description="Basic and acidic residues" evidence="1">
    <location>
        <begin position="89"/>
        <end position="105"/>
    </location>
</feature>
<evidence type="ECO:0000313" key="3">
    <source>
        <dbReference type="Proteomes" id="UP001385809"/>
    </source>
</evidence>
<keyword evidence="3" id="KW-1185">Reference proteome</keyword>
<dbReference type="Gene3D" id="1.10.10.10">
    <property type="entry name" value="Winged helix-like DNA-binding domain superfamily/Winged helix DNA-binding domain"/>
    <property type="match status" value="1"/>
</dbReference>
<dbReference type="InterPro" id="IPR036388">
    <property type="entry name" value="WH-like_DNA-bd_sf"/>
</dbReference>